<evidence type="ECO:0000313" key="14">
    <source>
        <dbReference type="EMBL" id="MBP0902215.1"/>
    </source>
</evidence>
<dbReference type="InterPro" id="IPR013785">
    <property type="entry name" value="Aldolase_TIM"/>
</dbReference>
<evidence type="ECO:0000256" key="11">
    <source>
        <dbReference type="ARBA" id="ARBA00023014"/>
    </source>
</evidence>
<evidence type="ECO:0000256" key="8">
    <source>
        <dbReference type="ARBA" id="ARBA00022691"/>
    </source>
</evidence>
<evidence type="ECO:0000256" key="4">
    <source>
        <dbReference type="ARBA" id="ARBA00022485"/>
    </source>
</evidence>
<evidence type="ECO:0000256" key="7">
    <source>
        <dbReference type="ARBA" id="ARBA00022679"/>
    </source>
</evidence>
<evidence type="ECO:0000256" key="5">
    <source>
        <dbReference type="ARBA" id="ARBA00022490"/>
    </source>
</evidence>
<dbReference type="Gene3D" id="3.20.20.70">
    <property type="entry name" value="Aldolase class I"/>
    <property type="match status" value="1"/>
</dbReference>
<evidence type="ECO:0000256" key="10">
    <source>
        <dbReference type="ARBA" id="ARBA00023004"/>
    </source>
</evidence>
<keyword evidence="10" id="KW-0408">Iron</keyword>
<evidence type="ECO:0000259" key="13">
    <source>
        <dbReference type="PROSITE" id="PS51918"/>
    </source>
</evidence>
<name>A0ABS4BQ70_9FLAO</name>
<accession>A0ABS4BQ70</accession>
<reference evidence="14 15" key="1">
    <citation type="submission" date="2021-04" db="EMBL/GenBank/DDBJ databases">
        <title>Mariniflexile gromovii gen. nov., sp. nov., a gliding bacterium isolated from the sea urchin Strongylocentrotus intermedius.</title>
        <authorList>
            <person name="Ko S."/>
            <person name="Le V."/>
            <person name="Ahn C.-Y."/>
            <person name="Oh H.-M."/>
        </authorList>
    </citation>
    <scope>NUCLEOTIDE SEQUENCE [LARGE SCALE GENOMIC DNA]</scope>
    <source>
        <strain evidence="14 15">KCTC 12570</strain>
    </source>
</reference>
<sequence length="362" mass="40578">MTRQIRTSSMYPNPPTGGVLADIRAYLKSMDMPDYRFNQIVQSLQHGTEYFEDVQELPKSLRQKLKVQFGETPLPLKPAVIHSANQVEKVLFETKSGAKIETVLSHYREGWTSMCISSQSGCGLGCTFCATAAMGLMKNLTADEICAQVFHSHWNKQLPDSIAFMGMGEALANPNIFEALKAFTTKGYGGISQRRMTVSTVGFAPNLERLVNQFPQVTITLSVHSPFSVQRAELIPLEKRFSLQENLAILDTYVKKFNRKVYLAYLLIAGLNDTNDHLKRLVDLIKLRERPKLFHVSVIRYNPAFGANPSFQQPTKEKVSEFVEQLNAHGIDATRRTQFGSGIEAACGQLHADYIKKNKGNI</sequence>
<dbReference type="InterPro" id="IPR007197">
    <property type="entry name" value="rSAM"/>
</dbReference>
<comment type="similarity">
    <text evidence="3">Belongs to the radical SAM superfamily. RlmN family.</text>
</comment>
<keyword evidence="8" id="KW-0949">S-adenosyl-L-methionine</keyword>
<gene>
    <name evidence="14" type="ORF">J8H85_00115</name>
</gene>
<evidence type="ECO:0000256" key="6">
    <source>
        <dbReference type="ARBA" id="ARBA00022603"/>
    </source>
</evidence>
<evidence type="ECO:0000256" key="3">
    <source>
        <dbReference type="ARBA" id="ARBA00007544"/>
    </source>
</evidence>
<comment type="subcellular location">
    <subcellularLocation>
        <location evidence="2">Cytoplasm</location>
    </subcellularLocation>
</comment>
<dbReference type="PIRSF" id="PIRSF006004">
    <property type="entry name" value="CHP00048"/>
    <property type="match status" value="1"/>
</dbReference>
<evidence type="ECO:0000256" key="9">
    <source>
        <dbReference type="ARBA" id="ARBA00022723"/>
    </source>
</evidence>
<keyword evidence="4" id="KW-0004">4Fe-4S</keyword>
<keyword evidence="6" id="KW-0489">Methyltransferase</keyword>
<proteinExistence type="inferred from homology"/>
<dbReference type="SFLD" id="SFLDF00275">
    <property type="entry name" value="adenosine_C2_methyltransferase"/>
    <property type="match status" value="1"/>
</dbReference>
<dbReference type="Gene3D" id="1.10.150.530">
    <property type="match status" value="1"/>
</dbReference>
<dbReference type="SFLD" id="SFLDG01062">
    <property type="entry name" value="methyltransferase_(Class_A)"/>
    <property type="match status" value="1"/>
</dbReference>
<keyword evidence="7" id="KW-0808">Transferase</keyword>
<dbReference type="Proteomes" id="UP000670776">
    <property type="component" value="Unassembled WGS sequence"/>
</dbReference>
<keyword evidence="15" id="KW-1185">Reference proteome</keyword>
<evidence type="ECO:0000256" key="2">
    <source>
        <dbReference type="ARBA" id="ARBA00004496"/>
    </source>
</evidence>
<dbReference type="Pfam" id="PF04055">
    <property type="entry name" value="Radical_SAM"/>
    <property type="match status" value="1"/>
</dbReference>
<protein>
    <submittedName>
        <fullName evidence="14">Radical SAM protein</fullName>
    </submittedName>
</protein>
<keyword evidence="11" id="KW-0411">Iron-sulfur</keyword>
<evidence type="ECO:0000313" key="15">
    <source>
        <dbReference type="Proteomes" id="UP000670776"/>
    </source>
</evidence>
<keyword evidence="5" id="KW-0963">Cytoplasm</keyword>
<dbReference type="EMBL" id="JAGJCB010000001">
    <property type="protein sequence ID" value="MBP0902215.1"/>
    <property type="molecule type" value="Genomic_DNA"/>
</dbReference>
<dbReference type="PROSITE" id="PS51918">
    <property type="entry name" value="RADICAL_SAM"/>
    <property type="match status" value="1"/>
</dbReference>
<dbReference type="RefSeq" id="WP_209651461.1">
    <property type="nucleotide sequence ID" value="NZ_JAGJCB010000001.1"/>
</dbReference>
<dbReference type="PANTHER" id="PTHR30544">
    <property type="entry name" value="23S RRNA METHYLTRANSFERASE"/>
    <property type="match status" value="1"/>
</dbReference>
<organism evidence="14 15">
    <name type="scientific">Mariniflexile gromovii</name>
    <dbReference type="NCBI Taxonomy" id="362523"/>
    <lineage>
        <taxon>Bacteria</taxon>
        <taxon>Pseudomonadati</taxon>
        <taxon>Bacteroidota</taxon>
        <taxon>Flavobacteriia</taxon>
        <taxon>Flavobacteriales</taxon>
        <taxon>Flavobacteriaceae</taxon>
        <taxon>Mariniflexile</taxon>
    </lineage>
</organism>
<dbReference type="PANTHER" id="PTHR30544:SF5">
    <property type="entry name" value="RADICAL SAM CORE DOMAIN-CONTAINING PROTEIN"/>
    <property type="match status" value="1"/>
</dbReference>
<comment type="caution">
    <text evidence="14">The sequence shown here is derived from an EMBL/GenBank/DDBJ whole genome shotgun (WGS) entry which is preliminary data.</text>
</comment>
<keyword evidence="9" id="KW-0479">Metal-binding</keyword>
<evidence type="ECO:0000256" key="12">
    <source>
        <dbReference type="ARBA" id="ARBA00023157"/>
    </source>
</evidence>
<keyword evidence="12" id="KW-1015">Disulfide bond</keyword>
<comment type="cofactor">
    <cofactor evidence="1">
        <name>[4Fe-4S] cluster</name>
        <dbReference type="ChEBI" id="CHEBI:49883"/>
    </cofactor>
</comment>
<dbReference type="InterPro" id="IPR058240">
    <property type="entry name" value="rSAM_sf"/>
</dbReference>
<dbReference type="InterPro" id="IPR004383">
    <property type="entry name" value="rRNA_lsu_MTrfase_RlmN/Cfr"/>
</dbReference>
<evidence type="ECO:0000256" key="1">
    <source>
        <dbReference type="ARBA" id="ARBA00001966"/>
    </source>
</evidence>
<dbReference type="SUPFAM" id="SSF102114">
    <property type="entry name" value="Radical SAM enzymes"/>
    <property type="match status" value="1"/>
</dbReference>
<dbReference type="InterPro" id="IPR040072">
    <property type="entry name" value="Methyltransferase_A"/>
</dbReference>
<dbReference type="SFLD" id="SFLDS00029">
    <property type="entry name" value="Radical_SAM"/>
    <property type="match status" value="1"/>
</dbReference>
<dbReference type="CDD" id="cd01335">
    <property type="entry name" value="Radical_SAM"/>
    <property type="match status" value="1"/>
</dbReference>
<feature type="domain" description="Radical SAM core" evidence="13">
    <location>
        <begin position="108"/>
        <end position="344"/>
    </location>
</feature>